<name>A0A482Y9Q9_9EURY</name>
<keyword evidence="1" id="KW-0805">Transcription regulation</keyword>
<accession>A0A482Y9Q9</accession>
<dbReference type="AlphaFoldDB" id="A0A482Y9Q9"/>
<gene>
    <name evidence="4" type="ORF">BDK88_1593</name>
</gene>
<evidence type="ECO:0000313" key="5">
    <source>
        <dbReference type="Proteomes" id="UP000291097"/>
    </source>
</evidence>
<feature type="domain" description="HTH bat-type" evidence="3">
    <location>
        <begin position="152"/>
        <end position="203"/>
    </location>
</feature>
<dbReference type="OrthoDB" id="51502at2157"/>
<evidence type="ECO:0000259" key="3">
    <source>
        <dbReference type="Pfam" id="PF04967"/>
    </source>
</evidence>
<protein>
    <submittedName>
        <fullName evidence="4">Putative DNA binding protein</fullName>
    </submittedName>
</protein>
<evidence type="ECO:0000256" key="2">
    <source>
        <dbReference type="ARBA" id="ARBA00023163"/>
    </source>
</evidence>
<proteinExistence type="predicted"/>
<dbReference type="Proteomes" id="UP000291097">
    <property type="component" value="Unassembled WGS sequence"/>
</dbReference>
<reference evidence="4 5" key="1">
    <citation type="submission" date="2019-02" db="EMBL/GenBank/DDBJ databases">
        <title>Genomic Encyclopedia of Archaeal and Bacterial Type Strains, Phase II (KMG-II): from individual species to whole genera.</title>
        <authorList>
            <person name="Goeker M."/>
        </authorList>
    </citation>
    <scope>NUCLEOTIDE SEQUENCE [LARGE SCALE GENOMIC DNA]</scope>
    <source>
        <strain evidence="4 5">DSM 18328</strain>
    </source>
</reference>
<dbReference type="RefSeq" id="WP_130499950.1">
    <property type="nucleotide sequence ID" value="NZ_SHMP01000004.1"/>
</dbReference>
<organism evidence="4 5">
    <name type="scientific">Natrinema hispanicum</name>
    <dbReference type="NCBI Taxonomy" id="392421"/>
    <lineage>
        <taxon>Archaea</taxon>
        <taxon>Methanobacteriati</taxon>
        <taxon>Methanobacteriota</taxon>
        <taxon>Stenosarchaea group</taxon>
        <taxon>Halobacteria</taxon>
        <taxon>Halobacteriales</taxon>
        <taxon>Natrialbaceae</taxon>
        <taxon>Natrinema</taxon>
    </lineage>
</organism>
<evidence type="ECO:0000256" key="1">
    <source>
        <dbReference type="ARBA" id="ARBA00023015"/>
    </source>
</evidence>
<dbReference type="PANTHER" id="PTHR34236:SF1">
    <property type="entry name" value="DIMETHYL SULFOXIDE REDUCTASE TRANSCRIPTIONAL ACTIVATOR"/>
    <property type="match status" value="1"/>
</dbReference>
<evidence type="ECO:0000313" key="4">
    <source>
        <dbReference type="EMBL" id="RZV10435.1"/>
    </source>
</evidence>
<dbReference type="EMBL" id="SHMP01000004">
    <property type="protein sequence ID" value="RZV10435.1"/>
    <property type="molecule type" value="Genomic_DNA"/>
</dbReference>
<dbReference type="InterPro" id="IPR007050">
    <property type="entry name" value="HTH_bacterioopsin"/>
</dbReference>
<keyword evidence="2" id="KW-0804">Transcription</keyword>
<dbReference type="Pfam" id="PF04967">
    <property type="entry name" value="HTH_10"/>
    <property type="match status" value="1"/>
</dbReference>
<dbReference type="PANTHER" id="PTHR34236">
    <property type="entry name" value="DIMETHYL SULFOXIDE REDUCTASE TRANSCRIPTIONAL ACTIVATOR"/>
    <property type="match status" value="1"/>
</dbReference>
<comment type="caution">
    <text evidence="4">The sequence shown here is derived from an EMBL/GenBank/DDBJ whole genome shotgun (WGS) entry which is preliminary data.</text>
</comment>
<sequence>MPRAKFAISIPDATWINDVSQSHPETTFEVVSALAGERTGIALIELQTADPLPVITDMADRADIVDFDLLWKGESDALLHVETTSPSILQPVLKSGIPIEMPFTVRNGEATWTVTAASSRFSEFGQLLDELGIEYTLEYVHEIGHTRADDVLTDRQREVLLAALERGYYATPREATLTDVANDLDISKAACSELLHRAEGSVIRWFADEHTGDARARLASDANRR</sequence>